<reference evidence="2 3" key="1">
    <citation type="submission" date="2023-08" db="EMBL/GenBank/DDBJ databases">
        <authorList>
            <person name="Palmer J.M."/>
        </authorList>
    </citation>
    <scope>NUCLEOTIDE SEQUENCE [LARGE SCALE GENOMIC DNA]</scope>
    <source>
        <strain evidence="2 3">TWF481</strain>
    </source>
</reference>
<accession>A0AAV9WHN3</accession>
<sequence length="188" mass="20794">MENTTENTRKRSGSIYRRSDARDGLIELELAPLSAPPRAYPIFFEYAGRFPKRFRIDELSIPHQITIDGDQGLVNVMRKDYTWLMKLLLKEEKVTLIRRGGEDVSIQIGDDIPSFNIQTAHQTRNLSSINVKMGGKGWMKWCAIAVSLISAICGLAGLGTTHSAVKIIPGVAGIVGVIIAALLHHWGL</sequence>
<comment type="caution">
    <text evidence="2">The sequence shown here is derived from an EMBL/GenBank/DDBJ whole genome shotgun (WGS) entry which is preliminary data.</text>
</comment>
<keyword evidence="3" id="KW-1185">Reference proteome</keyword>
<dbReference type="Proteomes" id="UP001370758">
    <property type="component" value="Unassembled WGS sequence"/>
</dbReference>
<name>A0AAV9WHN3_9PEZI</name>
<organism evidence="2 3">
    <name type="scientific">Arthrobotrys musiformis</name>
    <dbReference type="NCBI Taxonomy" id="47236"/>
    <lineage>
        <taxon>Eukaryota</taxon>
        <taxon>Fungi</taxon>
        <taxon>Dikarya</taxon>
        <taxon>Ascomycota</taxon>
        <taxon>Pezizomycotina</taxon>
        <taxon>Orbiliomycetes</taxon>
        <taxon>Orbiliales</taxon>
        <taxon>Orbiliaceae</taxon>
        <taxon>Arthrobotrys</taxon>
    </lineage>
</organism>
<gene>
    <name evidence="2" type="ORF">TWF481_006079</name>
</gene>
<feature type="transmembrane region" description="Helical" evidence="1">
    <location>
        <begin position="164"/>
        <end position="183"/>
    </location>
</feature>
<evidence type="ECO:0000256" key="1">
    <source>
        <dbReference type="SAM" id="Phobius"/>
    </source>
</evidence>
<keyword evidence="1" id="KW-0472">Membrane</keyword>
<evidence type="ECO:0000313" key="2">
    <source>
        <dbReference type="EMBL" id="KAK6507654.1"/>
    </source>
</evidence>
<proteinExistence type="predicted"/>
<protein>
    <submittedName>
        <fullName evidence="2">Uncharacterized protein</fullName>
    </submittedName>
</protein>
<keyword evidence="1" id="KW-1133">Transmembrane helix</keyword>
<keyword evidence="1" id="KW-0812">Transmembrane</keyword>
<feature type="transmembrane region" description="Helical" evidence="1">
    <location>
        <begin position="138"/>
        <end position="158"/>
    </location>
</feature>
<dbReference type="AlphaFoldDB" id="A0AAV9WHN3"/>
<evidence type="ECO:0000313" key="3">
    <source>
        <dbReference type="Proteomes" id="UP001370758"/>
    </source>
</evidence>
<dbReference type="EMBL" id="JAVHJL010000003">
    <property type="protein sequence ID" value="KAK6507654.1"/>
    <property type="molecule type" value="Genomic_DNA"/>
</dbReference>